<feature type="transmembrane region" description="Helical" evidence="5">
    <location>
        <begin position="36"/>
        <end position="57"/>
    </location>
</feature>
<organism evidence="6 7">
    <name type="scientific">Bionectria ochroleuca</name>
    <name type="common">Gliocladium roseum</name>
    <dbReference type="NCBI Taxonomy" id="29856"/>
    <lineage>
        <taxon>Eukaryota</taxon>
        <taxon>Fungi</taxon>
        <taxon>Dikarya</taxon>
        <taxon>Ascomycota</taxon>
        <taxon>Pezizomycotina</taxon>
        <taxon>Sordariomycetes</taxon>
        <taxon>Hypocreomycetidae</taxon>
        <taxon>Hypocreales</taxon>
        <taxon>Bionectriaceae</taxon>
        <taxon>Clonostachys</taxon>
    </lineage>
</organism>
<feature type="transmembrane region" description="Helical" evidence="5">
    <location>
        <begin position="191"/>
        <end position="209"/>
    </location>
</feature>
<keyword evidence="3 5" id="KW-1133">Transmembrane helix</keyword>
<dbReference type="Proteomes" id="UP000766486">
    <property type="component" value="Unassembled WGS sequence"/>
</dbReference>
<evidence type="ECO:0000313" key="6">
    <source>
        <dbReference type="EMBL" id="VUC24282.1"/>
    </source>
</evidence>
<dbReference type="PANTHER" id="PTHR31465:SF9">
    <property type="entry name" value="SPHINGOID LONG-CHAIN BASE TRANSPORTER RSB1"/>
    <property type="match status" value="1"/>
</dbReference>
<keyword evidence="4 5" id="KW-0472">Membrane</keyword>
<dbReference type="InterPro" id="IPR007568">
    <property type="entry name" value="RTA1"/>
</dbReference>
<keyword evidence="2 5" id="KW-0812">Transmembrane</keyword>
<dbReference type="PANTHER" id="PTHR31465">
    <property type="entry name" value="PROTEIN RTA1-RELATED"/>
    <property type="match status" value="1"/>
</dbReference>
<feature type="transmembrane region" description="Helical" evidence="5">
    <location>
        <begin position="107"/>
        <end position="128"/>
    </location>
</feature>
<comment type="caution">
    <text evidence="6">The sequence shown here is derived from an EMBL/GenBank/DDBJ whole genome shotgun (WGS) entry which is preliminary data.</text>
</comment>
<evidence type="ECO:0000256" key="1">
    <source>
        <dbReference type="ARBA" id="ARBA00004141"/>
    </source>
</evidence>
<accession>A0ABY6TZT5</accession>
<comment type="subcellular location">
    <subcellularLocation>
        <location evidence="1">Membrane</location>
        <topology evidence="1">Multi-pass membrane protein</topology>
    </subcellularLocation>
</comment>
<feature type="transmembrane region" description="Helical" evidence="5">
    <location>
        <begin position="229"/>
        <end position="247"/>
    </location>
</feature>
<feature type="transmembrane region" description="Helical" evidence="5">
    <location>
        <begin position="12"/>
        <end position="29"/>
    </location>
</feature>
<evidence type="ECO:0008006" key="8">
    <source>
        <dbReference type="Google" id="ProtNLM"/>
    </source>
</evidence>
<proteinExistence type="predicted"/>
<dbReference type="Pfam" id="PF04479">
    <property type="entry name" value="RTA1"/>
    <property type="match status" value="1"/>
</dbReference>
<sequence length="286" mass="30827">MTITYQLGGNSFFLAANALLLFPQVFFGLKHRTWGFSFGILSGLILEVIAYTGRILIHEGNDQAVMQLVCVTIGPAFVSAAIYLCLARIIAVYGEHVSWLRPRTITIIFMLSDFFALVLQAGGGALIAGETNSIDTRNTALAILKAGLGVHLGAMGIYVILSCQVAYSVYNKPSAWNPQFSSLQSSPRFKAFMGGLALATLCILVRTAYRVAELSQGFGSPLAQNETAFFILESTLVLVACIALSVIHPGVAFQGRWPDADFQLVGKRKTEYDNKDGVDLSSSGTV</sequence>
<evidence type="ECO:0000256" key="5">
    <source>
        <dbReference type="SAM" id="Phobius"/>
    </source>
</evidence>
<evidence type="ECO:0000256" key="3">
    <source>
        <dbReference type="ARBA" id="ARBA00022989"/>
    </source>
</evidence>
<name>A0ABY6TZT5_BIOOC</name>
<evidence type="ECO:0000256" key="4">
    <source>
        <dbReference type="ARBA" id="ARBA00023136"/>
    </source>
</evidence>
<keyword evidence="7" id="KW-1185">Reference proteome</keyword>
<evidence type="ECO:0000256" key="2">
    <source>
        <dbReference type="ARBA" id="ARBA00022692"/>
    </source>
</evidence>
<evidence type="ECO:0000313" key="7">
    <source>
        <dbReference type="Proteomes" id="UP000766486"/>
    </source>
</evidence>
<feature type="transmembrane region" description="Helical" evidence="5">
    <location>
        <begin position="148"/>
        <end position="170"/>
    </location>
</feature>
<gene>
    <name evidence="6" type="ORF">CLO192961_LOCUS137817</name>
</gene>
<feature type="transmembrane region" description="Helical" evidence="5">
    <location>
        <begin position="63"/>
        <end position="86"/>
    </location>
</feature>
<dbReference type="EMBL" id="CABFNS010000717">
    <property type="protein sequence ID" value="VUC24282.1"/>
    <property type="molecule type" value="Genomic_DNA"/>
</dbReference>
<protein>
    <recommendedName>
        <fullName evidence="8">RTA1 domain protein</fullName>
    </recommendedName>
</protein>
<reference evidence="6 7" key="1">
    <citation type="submission" date="2019-06" db="EMBL/GenBank/DDBJ databases">
        <authorList>
            <person name="Broberg M."/>
        </authorList>
    </citation>
    <scope>NUCLEOTIDE SEQUENCE [LARGE SCALE GENOMIC DNA]</scope>
</reference>